<gene>
    <name evidence="5" type="ORF">PLOB_00042246</name>
</gene>
<keyword evidence="2" id="KW-0547">Nucleotide-binding</keyword>
<name>A0ABN8PF11_9CNID</name>
<dbReference type="Proteomes" id="UP001159405">
    <property type="component" value="Unassembled WGS sequence"/>
</dbReference>
<evidence type="ECO:0000313" key="5">
    <source>
        <dbReference type="EMBL" id="CAH3142286.1"/>
    </source>
</evidence>
<dbReference type="Pfam" id="PF04548">
    <property type="entry name" value="AIG1"/>
    <property type="match status" value="1"/>
</dbReference>
<evidence type="ECO:0000256" key="1">
    <source>
        <dbReference type="ARBA" id="ARBA00008535"/>
    </source>
</evidence>
<organism evidence="5 6">
    <name type="scientific">Porites lobata</name>
    <dbReference type="NCBI Taxonomy" id="104759"/>
    <lineage>
        <taxon>Eukaryota</taxon>
        <taxon>Metazoa</taxon>
        <taxon>Cnidaria</taxon>
        <taxon>Anthozoa</taxon>
        <taxon>Hexacorallia</taxon>
        <taxon>Scleractinia</taxon>
        <taxon>Fungiina</taxon>
        <taxon>Poritidae</taxon>
        <taxon>Porites</taxon>
    </lineage>
</organism>
<dbReference type="Gene3D" id="3.40.50.300">
    <property type="entry name" value="P-loop containing nucleotide triphosphate hydrolases"/>
    <property type="match status" value="1"/>
</dbReference>
<proteinExistence type="inferred from homology"/>
<dbReference type="PANTHER" id="PTHR10903:SF184">
    <property type="entry name" value="GTP-BINDING PROTEIN A"/>
    <property type="match status" value="1"/>
</dbReference>
<comment type="caution">
    <text evidence="5">The sequence shown here is derived from an EMBL/GenBank/DDBJ whole genome shotgun (WGS) entry which is preliminary data.</text>
</comment>
<dbReference type="PROSITE" id="PS51720">
    <property type="entry name" value="G_AIG1"/>
    <property type="match status" value="1"/>
</dbReference>
<dbReference type="PANTHER" id="PTHR10903">
    <property type="entry name" value="GTPASE, IMAP FAMILY MEMBER-RELATED"/>
    <property type="match status" value="1"/>
</dbReference>
<dbReference type="InterPro" id="IPR027417">
    <property type="entry name" value="P-loop_NTPase"/>
</dbReference>
<accession>A0ABN8PF11</accession>
<protein>
    <recommendedName>
        <fullName evidence="4">AIG1-type G domain-containing protein</fullName>
    </recommendedName>
</protein>
<comment type="similarity">
    <text evidence="1">Belongs to the TRAFAC class TrmE-Era-EngA-EngB-Septin-like GTPase superfamily. AIG1/Toc34/Toc159-like paraseptin GTPase family. IAN subfamily.</text>
</comment>
<evidence type="ECO:0000256" key="3">
    <source>
        <dbReference type="ARBA" id="ARBA00023134"/>
    </source>
</evidence>
<keyword evidence="3" id="KW-0342">GTP-binding</keyword>
<dbReference type="InterPro" id="IPR045058">
    <property type="entry name" value="GIMA/IAN/Toc"/>
</dbReference>
<dbReference type="InterPro" id="IPR006703">
    <property type="entry name" value="G_AIG1"/>
</dbReference>
<dbReference type="SUPFAM" id="SSF52540">
    <property type="entry name" value="P-loop containing nucleoside triphosphate hydrolases"/>
    <property type="match status" value="1"/>
</dbReference>
<evidence type="ECO:0000256" key="2">
    <source>
        <dbReference type="ARBA" id="ARBA00022741"/>
    </source>
</evidence>
<sequence length="633" mass="70901">MAMNIPAYTVPTSSRLGCTFDCHTSSSCTEIFPADISSKTEHVNKSIFKFKAVTSNAEVKELMNLPFDLPLRIKANLLSVEGPGKYFSDDLKVEEDKTEILAVMTCITVSKAAEYSAKPDEQLANRLGTHYVRKISYGGQMVASIKLNFSQTSVRPRLNGIVEGDMTSEATAVALSKQLDSIKTECRDASNISVTYYTTDLPRQTGSTHNLEELMRLFRDFRSKTSSGEIKETPIEVELQQTGTLIPSARAYLPNMALTNALEEIESRFDDLRSAQYLVKKYGPELDKEKRKFTQDLEKVCQTFIAALSTLDTSGDENQFDDCFKAYEDALNGLDLEGKFTNFWRNLLSKKAILSTIQLPQGKKLTIAVIGKDGSGKSATANSIVGVQSFPTSAWAKSAVSSELQFGSREEGRQIDVVEIPASLKPEAFQREVSGLLEWAPKGFDAIVLVAKYGCRFTGEDAQALKSLQEYLGENAGKYIILVLTYGDQAERAATEDKILPNLDLHVNRWLQTLPDWVQKFIQQIDKRVILFNNLLKPHSEPEAYKRQLSKLIQAIDDITKKTSPYLQTQQAKNDFKRNIKEASRKPNHADREGSVNRDSCYVPIAGEHEEPSPYERVRSFFDTRGCWRCTIL</sequence>
<dbReference type="EMBL" id="CALNXK010000068">
    <property type="protein sequence ID" value="CAH3142286.1"/>
    <property type="molecule type" value="Genomic_DNA"/>
</dbReference>
<evidence type="ECO:0000313" key="6">
    <source>
        <dbReference type="Proteomes" id="UP001159405"/>
    </source>
</evidence>
<feature type="domain" description="AIG1-type G" evidence="4">
    <location>
        <begin position="362"/>
        <end position="577"/>
    </location>
</feature>
<evidence type="ECO:0000259" key="4">
    <source>
        <dbReference type="PROSITE" id="PS51720"/>
    </source>
</evidence>
<keyword evidence="6" id="KW-1185">Reference proteome</keyword>
<reference evidence="5 6" key="1">
    <citation type="submission" date="2022-05" db="EMBL/GenBank/DDBJ databases">
        <authorList>
            <consortium name="Genoscope - CEA"/>
            <person name="William W."/>
        </authorList>
    </citation>
    <scope>NUCLEOTIDE SEQUENCE [LARGE SCALE GENOMIC DNA]</scope>
</reference>